<dbReference type="InterPro" id="IPR052632">
    <property type="entry name" value="MICOS_subunit_Mic19"/>
</dbReference>
<dbReference type="GO" id="GO:0061617">
    <property type="term" value="C:MICOS complex"/>
    <property type="evidence" value="ECO:0007669"/>
    <property type="project" value="TreeGrafter"/>
</dbReference>
<dbReference type="PANTHER" id="PTHR21588">
    <property type="entry name" value="COILED-COIL-HELIX-COILED-COIL-HELIX DOMAIN CONTAINING 6"/>
    <property type="match status" value="1"/>
</dbReference>
<protein>
    <recommendedName>
        <fullName evidence="4">Head-elevated expression protein</fullName>
    </recommendedName>
</protein>
<dbReference type="GO" id="GO:0007007">
    <property type="term" value="P:inner mitochondrial membrane organization"/>
    <property type="evidence" value="ECO:0007669"/>
    <property type="project" value="TreeGrafter"/>
</dbReference>
<reference evidence="3" key="1">
    <citation type="submission" date="2014-01" db="EMBL/GenBank/DDBJ databases">
        <title>The Genome Sequence of Anopheles farauti FAR1 (V2).</title>
        <authorList>
            <consortium name="The Broad Institute Genomics Platform"/>
            <person name="Neafsey D.E."/>
            <person name="Besansky N."/>
            <person name="Howell P."/>
            <person name="Walton C."/>
            <person name="Young S.K."/>
            <person name="Zeng Q."/>
            <person name="Gargeya S."/>
            <person name="Fitzgerald M."/>
            <person name="Haas B."/>
            <person name="Abouelleil A."/>
            <person name="Allen A.W."/>
            <person name="Alvarado L."/>
            <person name="Arachchi H.M."/>
            <person name="Berlin A.M."/>
            <person name="Chapman S.B."/>
            <person name="Gainer-Dewar J."/>
            <person name="Goldberg J."/>
            <person name="Griggs A."/>
            <person name="Gujja S."/>
            <person name="Hansen M."/>
            <person name="Howarth C."/>
            <person name="Imamovic A."/>
            <person name="Ireland A."/>
            <person name="Larimer J."/>
            <person name="McCowan C."/>
            <person name="Murphy C."/>
            <person name="Pearson M."/>
            <person name="Poon T.W."/>
            <person name="Priest M."/>
            <person name="Roberts A."/>
            <person name="Saif S."/>
            <person name="Shea T."/>
            <person name="Sisk P."/>
            <person name="Sykes S."/>
            <person name="Wortman J."/>
            <person name="Nusbaum C."/>
            <person name="Birren B."/>
        </authorList>
    </citation>
    <scope>NUCLEOTIDE SEQUENCE [LARGE SCALE GENOMIC DNA]</scope>
    <source>
        <strain evidence="3">FAR1</strain>
    </source>
</reference>
<name>A0A182QS11_9DIPT</name>
<sequence>MGATSSNPRTLAINNDSPAGLIDISDDVVQRLKSGLPSTKTQGGNADLSPNQQQQQGGEYPASAGRGPSSYPNPPASPAVVYQNELPALTSMQVRQEKERELRENDVYWTQRLKALEANLAQTNQVLEKEYSDAVADVKKRFATSAVQQQLPPCQDLKAKVITCYRKHPNETLRCADEVQQFTDCVNLHRIQLLQQRTAAESQQKQK</sequence>
<dbReference type="Proteomes" id="UP000075886">
    <property type="component" value="Unassembled WGS sequence"/>
</dbReference>
<dbReference type="VEuPathDB" id="VectorBase:AFAF015709"/>
<feature type="compositionally biased region" description="Polar residues" evidence="1">
    <location>
        <begin position="1"/>
        <end position="17"/>
    </location>
</feature>
<keyword evidence="3" id="KW-1185">Reference proteome</keyword>
<dbReference type="EMBL" id="AXCN02002231">
    <property type="status" value="NOT_ANNOTATED_CDS"/>
    <property type="molecule type" value="Genomic_DNA"/>
</dbReference>
<proteinExistence type="predicted"/>
<dbReference type="STRING" id="69004.A0A182QS11"/>
<evidence type="ECO:0000256" key="1">
    <source>
        <dbReference type="SAM" id="MobiDB-lite"/>
    </source>
</evidence>
<evidence type="ECO:0000313" key="3">
    <source>
        <dbReference type="Proteomes" id="UP000075886"/>
    </source>
</evidence>
<feature type="region of interest" description="Disordered" evidence="1">
    <location>
        <begin position="33"/>
        <end position="79"/>
    </location>
</feature>
<feature type="compositionally biased region" description="Polar residues" evidence="1">
    <location>
        <begin position="36"/>
        <end position="57"/>
    </location>
</feature>
<dbReference type="PANTHER" id="PTHR21588:SF18">
    <property type="entry name" value="MICOS COMPLEX SUBUNIT MIC19"/>
    <property type="match status" value="1"/>
</dbReference>
<feature type="region of interest" description="Disordered" evidence="1">
    <location>
        <begin position="1"/>
        <end position="21"/>
    </location>
</feature>
<evidence type="ECO:0000313" key="2">
    <source>
        <dbReference type="EnsemblMetazoa" id="AFAF015709-PA"/>
    </source>
</evidence>
<organism evidence="2 3">
    <name type="scientific">Anopheles farauti</name>
    <dbReference type="NCBI Taxonomy" id="69004"/>
    <lineage>
        <taxon>Eukaryota</taxon>
        <taxon>Metazoa</taxon>
        <taxon>Ecdysozoa</taxon>
        <taxon>Arthropoda</taxon>
        <taxon>Hexapoda</taxon>
        <taxon>Insecta</taxon>
        <taxon>Pterygota</taxon>
        <taxon>Neoptera</taxon>
        <taxon>Endopterygota</taxon>
        <taxon>Diptera</taxon>
        <taxon>Nematocera</taxon>
        <taxon>Culicoidea</taxon>
        <taxon>Culicidae</taxon>
        <taxon>Anophelinae</taxon>
        <taxon>Anopheles</taxon>
    </lineage>
</organism>
<reference evidence="2" key="2">
    <citation type="submission" date="2020-05" db="UniProtKB">
        <authorList>
            <consortium name="EnsemblMetazoa"/>
        </authorList>
    </citation>
    <scope>IDENTIFICATION</scope>
    <source>
        <strain evidence="2">FAR1</strain>
    </source>
</reference>
<evidence type="ECO:0008006" key="4">
    <source>
        <dbReference type="Google" id="ProtNLM"/>
    </source>
</evidence>
<dbReference type="AlphaFoldDB" id="A0A182QS11"/>
<accession>A0A182QS11</accession>
<dbReference type="EnsemblMetazoa" id="AFAF015709-RA">
    <property type="protein sequence ID" value="AFAF015709-PA"/>
    <property type="gene ID" value="AFAF015709"/>
</dbReference>
<dbReference type="PROSITE" id="PS51808">
    <property type="entry name" value="CHCH"/>
    <property type="match status" value="1"/>
</dbReference>